<protein>
    <submittedName>
        <fullName evidence="2">Transcriptional regulator with XRE-family HTH domain</fullName>
    </submittedName>
</protein>
<dbReference type="Pfam" id="PF22871">
    <property type="entry name" value="AimR"/>
    <property type="match status" value="1"/>
</dbReference>
<evidence type="ECO:0000259" key="1">
    <source>
        <dbReference type="PROSITE" id="PS50943"/>
    </source>
</evidence>
<dbReference type="InterPro" id="IPR010982">
    <property type="entry name" value="Lambda_DNA-bd_dom_sf"/>
</dbReference>
<feature type="domain" description="HTH cro/C1-type" evidence="1">
    <location>
        <begin position="7"/>
        <end position="54"/>
    </location>
</feature>
<dbReference type="InterPro" id="IPR001387">
    <property type="entry name" value="Cro/C1-type_HTH"/>
</dbReference>
<reference evidence="2 3" key="1">
    <citation type="submission" date="2023-07" db="EMBL/GenBank/DDBJ databases">
        <title>Genomic Encyclopedia of Type Strains, Phase IV (KMG-IV): sequencing the most valuable type-strain genomes for metagenomic binning, comparative biology and taxonomic classification.</title>
        <authorList>
            <person name="Goeker M."/>
        </authorList>
    </citation>
    <scope>NUCLEOTIDE SEQUENCE [LARGE SCALE GENOMIC DNA]</scope>
    <source>
        <strain evidence="2 3">DSM 12751</strain>
    </source>
</reference>
<evidence type="ECO:0000313" key="3">
    <source>
        <dbReference type="Proteomes" id="UP001235840"/>
    </source>
</evidence>
<comment type="caution">
    <text evidence="2">The sequence shown here is derived from an EMBL/GenBank/DDBJ whole genome shotgun (WGS) entry which is preliminary data.</text>
</comment>
<sequence length="394" mass="47141">MLRERILQTLKEQKKLGQRQLAHISGLSESSTSRFLHGYEDINFEAALKLIKYLYPKEETALMTEYILSQKTRNARFALEYCLLNQLYAPFTIVLERLSSSLNHMDKEWAGMYHLVQLRKDRETDPIELLQQVEIFKPKELEMQVLKGLLKAYIYIELEEKQSVLLHIKNTDKLIKKIKSSFMRNAFKIRLGFIMSTITMYARHSEKLRAYTRAIIEQDYFENAKIRAYHLLGYSYMYDDYQEALIHFNRALEGYKHLSDSVHIKEVEQLISYMNSYWKIEQKPPRNIENEHDFTNYIYHFIRTDNKNIAETLLSSLNVDKLCTREKAFYWYYKGLISEDAEHYYLSIDHFLSMNDYFHLRLPVEELSRLEENNEILKVLLRRKPTEELVDVFG</sequence>
<evidence type="ECO:0000313" key="2">
    <source>
        <dbReference type="EMBL" id="MDQ0166656.1"/>
    </source>
</evidence>
<dbReference type="SUPFAM" id="SSF47413">
    <property type="entry name" value="lambda repressor-like DNA-binding domains"/>
    <property type="match status" value="1"/>
</dbReference>
<dbReference type="InterPro" id="IPR047705">
    <property type="entry name" value="AimR-like"/>
</dbReference>
<gene>
    <name evidence="2" type="ORF">J2S11_002572</name>
</gene>
<dbReference type="EMBL" id="JAUSTY010000010">
    <property type="protein sequence ID" value="MDQ0166656.1"/>
    <property type="molecule type" value="Genomic_DNA"/>
</dbReference>
<organism evidence="2 3">
    <name type="scientific">Caldalkalibacillus horti</name>
    <dbReference type="NCBI Taxonomy" id="77523"/>
    <lineage>
        <taxon>Bacteria</taxon>
        <taxon>Bacillati</taxon>
        <taxon>Bacillota</taxon>
        <taxon>Bacilli</taxon>
        <taxon>Bacillales</taxon>
        <taxon>Bacillaceae</taxon>
        <taxon>Caldalkalibacillus</taxon>
    </lineage>
</organism>
<dbReference type="CDD" id="cd00093">
    <property type="entry name" value="HTH_XRE"/>
    <property type="match status" value="1"/>
</dbReference>
<dbReference type="NCBIfam" id="NF038310">
    <property type="entry name" value="lysogeny_AimR"/>
    <property type="match status" value="1"/>
</dbReference>
<keyword evidence="3" id="KW-1185">Reference proteome</keyword>
<accession>A0ABT9W070</accession>
<dbReference type="RefSeq" id="WP_307395040.1">
    <property type="nucleotide sequence ID" value="NZ_BAAADK010000047.1"/>
</dbReference>
<name>A0ABT9W070_9BACI</name>
<dbReference type="Proteomes" id="UP001235840">
    <property type="component" value="Unassembled WGS sequence"/>
</dbReference>
<dbReference type="PROSITE" id="PS50943">
    <property type="entry name" value="HTH_CROC1"/>
    <property type="match status" value="1"/>
</dbReference>
<proteinExistence type="predicted"/>
<dbReference type="Gene3D" id="1.10.260.40">
    <property type="entry name" value="lambda repressor-like DNA-binding domains"/>
    <property type="match status" value="1"/>
</dbReference>